<keyword evidence="2" id="KW-1185">Reference proteome</keyword>
<sequence>MSPLNDTDLLEALATPDLQKRYPRDSKAFVRIDTSLRAYWHTLFDVCPALLDLAGPDGLAIFRPFMAWAASRRLSMNWAFYIWAYRWLDGSDFADSLPDSLAESMLAASAARWATVDRGRAAGIVLGDAKSPGLIAGWKCRSVDGARSVERIELEAPLAPPCDRFGFFLVPGFALETFPGWSPIPL</sequence>
<dbReference type="NCBIfam" id="TIGR04160">
    <property type="entry name" value="methbact_MbnC"/>
    <property type="match status" value="1"/>
</dbReference>
<name>A0ABT6AJ95_9BURK</name>
<dbReference type="NCBIfam" id="TIGR04061">
    <property type="entry name" value="AZL_007950_fam"/>
    <property type="match status" value="1"/>
</dbReference>
<evidence type="ECO:0000313" key="1">
    <source>
        <dbReference type="EMBL" id="MDF3832686.1"/>
    </source>
</evidence>
<dbReference type="InterPro" id="IPR023973">
    <property type="entry name" value="MbnC-like"/>
</dbReference>
<dbReference type="Proteomes" id="UP001216674">
    <property type="component" value="Unassembled WGS sequence"/>
</dbReference>
<evidence type="ECO:0000313" key="2">
    <source>
        <dbReference type="Proteomes" id="UP001216674"/>
    </source>
</evidence>
<dbReference type="RefSeq" id="WP_276264235.1">
    <property type="nucleotide sequence ID" value="NZ_JARJLM010000124.1"/>
</dbReference>
<organism evidence="1 2">
    <name type="scientific">Cupriavidus basilensis</name>
    <dbReference type="NCBI Taxonomy" id="68895"/>
    <lineage>
        <taxon>Bacteria</taxon>
        <taxon>Pseudomonadati</taxon>
        <taxon>Pseudomonadota</taxon>
        <taxon>Betaproteobacteria</taxon>
        <taxon>Burkholderiales</taxon>
        <taxon>Burkholderiaceae</taxon>
        <taxon>Cupriavidus</taxon>
    </lineage>
</organism>
<reference evidence="1 2" key="1">
    <citation type="submission" date="2023-03" db="EMBL/GenBank/DDBJ databases">
        <title>Draft assemblies of triclosan tolerant bacteria isolated from returned activated sludge.</title>
        <authorList>
            <person name="Van Hamelsveld S."/>
        </authorList>
    </citation>
    <scope>NUCLEOTIDE SEQUENCE [LARGE SCALE GENOMIC DNA]</scope>
    <source>
        <strain evidence="1 2">GW210010_S58</strain>
    </source>
</reference>
<protein>
    <submittedName>
        <fullName evidence="1">Methanobactin biosynthesis cassette protein MbnC</fullName>
    </submittedName>
</protein>
<dbReference type="EMBL" id="JARJLM010000124">
    <property type="protein sequence ID" value="MDF3832686.1"/>
    <property type="molecule type" value="Genomic_DNA"/>
</dbReference>
<proteinExistence type="predicted"/>
<gene>
    <name evidence="1" type="primary">mbnC</name>
    <name evidence="1" type="ORF">P3W85_06960</name>
</gene>
<comment type="caution">
    <text evidence="1">The sequence shown here is derived from an EMBL/GenBank/DDBJ whole genome shotgun (WGS) entry which is preliminary data.</text>
</comment>
<accession>A0ABT6AJ95</accession>